<organism evidence="1 2">
    <name type="scientific">Candidatus Aramenus sulfurataquae</name>
    <dbReference type="NCBI Taxonomy" id="1326980"/>
    <lineage>
        <taxon>Archaea</taxon>
        <taxon>Thermoproteota</taxon>
        <taxon>Thermoprotei</taxon>
        <taxon>Sulfolobales</taxon>
        <taxon>Sulfolobaceae</taxon>
        <taxon>Candidatus Aramenus</taxon>
    </lineage>
</organism>
<dbReference type="Proteomes" id="UP000053480">
    <property type="component" value="Unassembled WGS sequence"/>
</dbReference>
<name>A0ACC6TPN2_9CREN</name>
<proteinExistence type="predicted"/>
<reference evidence="1" key="1">
    <citation type="submission" date="2024-07" db="EMBL/GenBank/DDBJ databases">
        <title>Metagenome and Metagenome-Assembled Genomes of Archaea from a hot spring from the geothermal field of Los Azufres, Mexico.</title>
        <authorList>
            <person name="Marin-Paredes R."/>
            <person name="Martinez-Romero E."/>
            <person name="Servin-Garciduenas L.E."/>
        </authorList>
    </citation>
    <scope>NUCLEOTIDE SEQUENCE</scope>
    <source>
        <strain evidence="1">AZ1-454</strain>
    </source>
</reference>
<evidence type="ECO:0000313" key="1">
    <source>
        <dbReference type="EMBL" id="MEW9491827.1"/>
    </source>
</evidence>
<gene>
    <name evidence="1" type="ORF">TQ35_0006465</name>
</gene>
<sequence length="140" mass="15218">MRFQGAIEVKASKAQIMEMLKNLEGVATCFPGIKEVKKDGEEYKVVGTAGIGFVKGEYRATVKFTKFTEHGLELSAKGTGMNSNVDILAQVKVSDGKIEYDADVKVSGVLASVGSRLMEPAVKKIVNELFDCLKQRIEGK</sequence>
<accession>A0ACC6TPN2</accession>
<protein>
    <submittedName>
        <fullName evidence="1">SRPBCC domain-containing protein</fullName>
    </submittedName>
</protein>
<evidence type="ECO:0000313" key="2">
    <source>
        <dbReference type="Proteomes" id="UP000053480"/>
    </source>
</evidence>
<comment type="caution">
    <text evidence="1">The sequence shown here is derived from an EMBL/GenBank/DDBJ whole genome shotgun (WGS) entry which is preliminary data.</text>
</comment>
<dbReference type="EMBL" id="JZWS03000007">
    <property type="protein sequence ID" value="MEW9491827.1"/>
    <property type="molecule type" value="Genomic_DNA"/>
</dbReference>